<organism evidence="1 2">
    <name type="scientific">Araneus ventricosus</name>
    <name type="common">Orbweaver spider</name>
    <name type="synonym">Epeira ventricosa</name>
    <dbReference type="NCBI Taxonomy" id="182803"/>
    <lineage>
        <taxon>Eukaryota</taxon>
        <taxon>Metazoa</taxon>
        <taxon>Ecdysozoa</taxon>
        <taxon>Arthropoda</taxon>
        <taxon>Chelicerata</taxon>
        <taxon>Arachnida</taxon>
        <taxon>Araneae</taxon>
        <taxon>Araneomorphae</taxon>
        <taxon>Entelegynae</taxon>
        <taxon>Araneoidea</taxon>
        <taxon>Araneidae</taxon>
        <taxon>Araneus</taxon>
    </lineage>
</organism>
<gene>
    <name evidence="1" type="ORF">AVEN_168052_1</name>
</gene>
<evidence type="ECO:0000313" key="1">
    <source>
        <dbReference type="EMBL" id="GBO29196.1"/>
    </source>
</evidence>
<evidence type="ECO:0000313" key="2">
    <source>
        <dbReference type="Proteomes" id="UP000499080"/>
    </source>
</evidence>
<sequence length="125" mass="14008">MHPNLPYGLISLPDISPIWDGSHDASRSLEPFLLARKGTSDLFRFVERIPSKTAVMNNWTNQVQLANDVTDNGLLDRKEGAYTPPPYTQGHIEGESFPSKPLFLDGEKFCSDIPPFTMHETSSEM</sequence>
<keyword evidence="2" id="KW-1185">Reference proteome</keyword>
<comment type="caution">
    <text evidence="1">The sequence shown here is derived from an EMBL/GenBank/DDBJ whole genome shotgun (WGS) entry which is preliminary data.</text>
</comment>
<dbReference type="EMBL" id="BGPR01052351">
    <property type="protein sequence ID" value="GBO29196.1"/>
    <property type="molecule type" value="Genomic_DNA"/>
</dbReference>
<dbReference type="AlphaFoldDB" id="A0A4Y2VY24"/>
<proteinExistence type="predicted"/>
<reference evidence="1 2" key="1">
    <citation type="journal article" date="2019" name="Sci. Rep.">
        <title>Orb-weaving spider Araneus ventricosus genome elucidates the spidroin gene catalogue.</title>
        <authorList>
            <person name="Kono N."/>
            <person name="Nakamura H."/>
            <person name="Ohtoshi R."/>
            <person name="Moran D.A.P."/>
            <person name="Shinohara A."/>
            <person name="Yoshida Y."/>
            <person name="Fujiwara M."/>
            <person name="Mori M."/>
            <person name="Tomita M."/>
            <person name="Arakawa K."/>
        </authorList>
    </citation>
    <scope>NUCLEOTIDE SEQUENCE [LARGE SCALE GENOMIC DNA]</scope>
</reference>
<protein>
    <submittedName>
        <fullName evidence="1">Uncharacterized protein</fullName>
    </submittedName>
</protein>
<accession>A0A4Y2VY24</accession>
<name>A0A4Y2VY24_ARAVE</name>
<dbReference type="Proteomes" id="UP000499080">
    <property type="component" value="Unassembled WGS sequence"/>
</dbReference>